<dbReference type="AlphaFoldDB" id="A0A381QQG2"/>
<keyword evidence="2" id="KW-1133">Transmembrane helix</keyword>
<feature type="transmembrane region" description="Helical" evidence="2">
    <location>
        <begin position="12"/>
        <end position="32"/>
    </location>
</feature>
<dbReference type="SUPFAM" id="SSF48695">
    <property type="entry name" value="Multiheme cytochromes"/>
    <property type="match status" value="1"/>
</dbReference>
<accession>A0A381QQG2</accession>
<gene>
    <name evidence="4" type="ORF">METZ01_LOCUS34450</name>
</gene>
<proteinExistence type="predicted"/>
<reference evidence="4" key="1">
    <citation type="submission" date="2018-05" db="EMBL/GenBank/DDBJ databases">
        <authorList>
            <person name="Lanie J.A."/>
            <person name="Ng W.-L."/>
            <person name="Kazmierczak K.M."/>
            <person name="Andrzejewski T.M."/>
            <person name="Davidsen T.M."/>
            <person name="Wayne K.J."/>
            <person name="Tettelin H."/>
            <person name="Glass J.I."/>
            <person name="Rusch D."/>
            <person name="Podicherti R."/>
            <person name="Tsui H.-C.T."/>
            <person name="Winkler M.E."/>
        </authorList>
    </citation>
    <scope>NUCLEOTIDE SEQUENCE</scope>
</reference>
<keyword evidence="2" id="KW-0812">Transmembrane</keyword>
<dbReference type="Pfam" id="PF13435">
    <property type="entry name" value="Cytochrome_C554"/>
    <property type="match status" value="1"/>
</dbReference>
<feature type="domain" description="Cytochrome c-552/4" evidence="3">
    <location>
        <begin position="83"/>
        <end position="178"/>
    </location>
</feature>
<protein>
    <recommendedName>
        <fullName evidence="3">Cytochrome c-552/4 domain-containing protein</fullName>
    </recommendedName>
</protein>
<keyword evidence="2" id="KW-0472">Membrane</keyword>
<dbReference type="EMBL" id="UINC01001474">
    <property type="protein sequence ID" value="SUZ81596.1"/>
    <property type="molecule type" value="Genomic_DNA"/>
</dbReference>
<dbReference type="InterPro" id="IPR036280">
    <property type="entry name" value="Multihaem_cyt_sf"/>
</dbReference>
<sequence length="311" mass="35663">VKKVTLVVGKALKFLSLFMVALLLVFGAGGEVDAKKKKKKLKLTDEENALFDRWDVKPKKRKKAVKDLRKKPKFVGAVKCNGSCHDPYYQAWTKSPHGNTYNLLKAGVRKEAKERAKLDPEKDYTTTPLCLRCHTTGYRQRGGFKPAGSKNKKGKDTATKIDPIEPNKEQVGCEMCHSVAGGSQFRAIMKSSKGDFNKADTEKYGQRWDYANVCTRCHTHPNTPFQPSVHDKYKFNFEERKLKVHKIADFWNEDNADQKLEHVDERAKEQGQTEKTPLVIEDFKIKKGKLKFKKGTKPYNSKKKTFRYKKD</sequence>
<evidence type="ECO:0000313" key="4">
    <source>
        <dbReference type="EMBL" id="SUZ81596.1"/>
    </source>
</evidence>
<feature type="non-terminal residue" evidence="4">
    <location>
        <position position="1"/>
    </location>
</feature>
<evidence type="ECO:0000256" key="2">
    <source>
        <dbReference type="SAM" id="Phobius"/>
    </source>
</evidence>
<evidence type="ECO:0000259" key="3">
    <source>
        <dbReference type="Pfam" id="PF13435"/>
    </source>
</evidence>
<organism evidence="4">
    <name type="scientific">marine metagenome</name>
    <dbReference type="NCBI Taxonomy" id="408172"/>
    <lineage>
        <taxon>unclassified sequences</taxon>
        <taxon>metagenomes</taxon>
        <taxon>ecological metagenomes</taxon>
    </lineage>
</organism>
<evidence type="ECO:0000256" key="1">
    <source>
        <dbReference type="SAM" id="MobiDB-lite"/>
    </source>
</evidence>
<dbReference type="InterPro" id="IPR023155">
    <property type="entry name" value="Cyt_c-552/4"/>
</dbReference>
<feature type="region of interest" description="Disordered" evidence="1">
    <location>
        <begin position="141"/>
        <end position="162"/>
    </location>
</feature>
<name>A0A381QQG2_9ZZZZ</name>
<dbReference type="Gene3D" id="1.10.1130.10">
    <property type="entry name" value="Flavocytochrome C3, Chain A"/>
    <property type="match status" value="1"/>
</dbReference>